<proteinExistence type="inferred from homology"/>
<comment type="similarity">
    <text evidence="2">Belongs to the virb1 family.</text>
</comment>
<dbReference type="InterPro" id="IPR008258">
    <property type="entry name" value="Transglycosylase_SLT_dom_1"/>
</dbReference>
<keyword evidence="3" id="KW-0732">Signal</keyword>
<dbReference type="InterPro" id="IPR023346">
    <property type="entry name" value="Lysozyme-like_dom_sf"/>
</dbReference>
<comment type="similarity">
    <text evidence="1">Belongs to the transglycosylase Slt family.</text>
</comment>
<feature type="signal peptide" evidence="3">
    <location>
        <begin position="1"/>
        <end position="18"/>
    </location>
</feature>
<evidence type="ECO:0000256" key="3">
    <source>
        <dbReference type="SAM" id="SignalP"/>
    </source>
</evidence>
<evidence type="ECO:0000313" key="5">
    <source>
        <dbReference type="EMBL" id="RNJ50349.1"/>
    </source>
</evidence>
<reference evidence="5 6" key="1">
    <citation type="submission" date="2018-08" db="EMBL/GenBank/DDBJ databases">
        <title>Genome sequence of Methylocystis hirsuta CSC1, a methanotroph able to accumulate PHAs.</title>
        <authorList>
            <person name="Bordel S."/>
            <person name="Rodriguez E."/>
            <person name="Gancedo J."/>
            <person name="Munoz R."/>
        </authorList>
    </citation>
    <scope>NUCLEOTIDE SEQUENCE [LARGE SCALE GENOMIC DNA]</scope>
    <source>
        <strain evidence="5 6">CSC1</strain>
    </source>
</reference>
<dbReference type="Gene3D" id="1.10.530.10">
    <property type="match status" value="1"/>
</dbReference>
<protein>
    <submittedName>
        <fullName evidence="5">Lytic transglycosylase domain-containing protein</fullName>
    </submittedName>
</protein>
<dbReference type="PANTHER" id="PTHR37423:SF2">
    <property type="entry name" value="MEMBRANE-BOUND LYTIC MUREIN TRANSGLYCOSYLASE C"/>
    <property type="match status" value="1"/>
</dbReference>
<name>A0A3M9XPY1_9HYPH</name>
<gene>
    <name evidence="5" type="ORF">D1O30_12870</name>
</gene>
<dbReference type="CDD" id="cd00254">
    <property type="entry name" value="LT-like"/>
    <property type="match status" value="1"/>
</dbReference>
<dbReference type="AlphaFoldDB" id="A0A3M9XPY1"/>
<keyword evidence="6" id="KW-1185">Reference proteome</keyword>
<dbReference type="OrthoDB" id="9801695at2"/>
<evidence type="ECO:0000256" key="1">
    <source>
        <dbReference type="ARBA" id="ARBA00007734"/>
    </source>
</evidence>
<evidence type="ECO:0000259" key="4">
    <source>
        <dbReference type="Pfam" id="PF01464"/>
    </source>
</evidence>
<comment type="caution">
    <text evidence="5">The sequence shown here is derived from an EMBL/GenBank/DDBJ whole genome shotgun (WGS) entry which is preliminary data.</text>
</comment>
<dbReference type="Proteomes" id="UP000268623">
    <property type="component" value="Unassembled WGS sequence"/>
</dbReference>
<evidence type="ECO:0000256" key="2">
    <source>
        <dbReference type="ARBA" id="ARBA00009387"/>
    </source>
</evidence>
<dbReference type="PANTHER" id="PTHR37423">
    <property type="entry name" value="SOLUBLE LYTIC MUREIN TRANSGLYCOSYLASE-RELATED"/>
    <property type="match status" value="1"/>
</dbReference>
<accession>A0A3M9XPY1</accession>
<evidence type="ECO:0000313" key="6">
    <source>
        <dbReference type="Proteomes" id="UP000268623"/>
    </source>
</evidence>
<dbReference type="SUPFAM" id="SSF53955">
    <property type="entry name" value="Lysozyme-like"/>
    <property type="match status" value="1"/>
</dbReference>
<dbReference type="Pfam" id="PF01464">
    <property type="entry name" value="SLT"/>
    <property type="match status" value="1"/>
</dbReference>
<feature type="domain" description="Transglycosylase SLT" evidence="4">
    <location>
        <begin position="41"/>
        <end position="140"/>
    </location>
</feature>
<sequence length="254" mass="27468">MLASMTALVAVSLSQAHAAEVAECGLSSPQASPEAVAHATDEASRRFHIPPQWIRAVMRAESYGDACAVSVKGAIGLMQIMPATYEELRLKHALGPDPFNPGDNILAGAAYLSEMFERYGEDGFLAAYNAGPQRYEEYLHRRPLPAETISYVGRLAWKLGLEWLPATKILAFPSISKSSIFVALTELKLTQEFTKSSSTDGDSKSGEAVPHPLFPAQLDDKIFARTSISDGGSIASLRAVQRSPADIFVARRSQ</sequence>
<dbReference type="EMBL" id="QWDD01000001">
    <property type="protein sequence ID" value="RNJ50349.1"/>
    <property type="molecule type" value="Genomic_DNA"/>
</dbReference>
<organism evidence="5 6">
    <name type="scientific">Methylocystis hirsuta</name>
    <dbReference type="NCBI Taxonomy" id="369798"/>
    <lineage>
        <taxon>Bacteria</taxon>
        <taxon>Pseudomonadati</taxon>
        <taxon>Pseudomonadota</taxon>
        <taxon>Alphaproteobacteria</taxon>
        <taxon>Hyphomicrobiales</taxon>
        <taxon>Methylocystaceae</taxon>
        <taxon>Methylocystis</taxon>
    </lineage>
</organism>
<feature type="chain" id="PRO_5018277376" evidence="3">
    <location>
        <begin position="19"/>
        <end position="254"/>
    </location>
</feature>